<gene>
    <name evidence="2" type="ORF">E2562_024954</name>
</gene>
<accession>A0A6G1DN51</accession>
<proteinExistence type="predicted"/>
<evidence type="ECO:0000256" key="1">
    <source>
        <dbReference type="SAM" id="MobiDB-lite"/>
    </source>
</evidence>
<evidence type="ECO:0000313" key="3">
    <source>
        <dbReference type="Proteomes" id="UP000479710"/>
    </source>
</evidence>
<dbReference type="PANTHER" id="PTHR46327:SF17">
    <property type="entry name" value="NO APICAL MERISTEM-ASSOCIATED C-TERMINAL DOMAIN-CONTAINING PROTEIN"/>
    <property type="match status" value="1"/>
</dbReference>
<evidence type="ECO:0000313" key="2">
    <source>
        <dbReference type="EMBL" id="KAF0913879.1"/>
    </source>
</evidence>
<dbReference type="PANTHER" id="PTHR46327">
    <property type="entry name" value="F16F4.11 PROTEIN-RELATED"/>
    <property type="match status" value="1"/>
</dbReference>
<reference evidence="2 3" key="1">
    <citation type="submission" date="2019-11" db="EMBL/GenBank/DDBJ databases">
        <title>Whole genome sequence of Oryza granulata.</title>
        <authorList>
            <person name="Li W."/>
        </authorList>
    </citation>
    <scope>NUCLEOTIDE SEQUENCE [LARGE SCALE GENOMIC DNA]</scope>
    <source>
        <strain evidence="3">cv. Menghai</strain>
        <tissue evidence="2">Leaf</tissue>
    </source>
</reference>
<feature type="region of interest" description="Disordered" evidence="1">
    <location>
        <begin position="182"/>
        <end position="211"/>
    </location>
</feature>
<dbReference type="AlphaFoldDB" id="A0A6G1DN51"/>
<dbReference type="OrthoDB" id="719061at2759"/>
<dbReference type="Proteomes" id="UP000479710">
    <property type="component" value="Unassembled WGS sequence"/>
</dbReference>
<organism evidence="2 3">
    <name type="scientific">Oryza meyeriana var. granulata</name>
    <dbReference type="NCBI Taxonomy" id="110450"/>
    <lineage>
        <taxon>Eukaryota</taxon>
        <taxon>Viridiplantae</taxon>
        <taxon>Streptophyta</taxon>
        <taxon>Embryophyta</taxon>
        <taxon>Tracheophyta</taxon>
        <taxon>Spermatophyta</taxon>
        <taxon>Magnoliopsida</taxon>
        <taxon>Liliopsida</taxon>
        <taxon>Poales</taxon>
        <taxon>Poaceae</taxon>
        <taxon>BOP clade</taxon>
        <taxon>Oryzoideae</taxon>
        <taxon>Oryzeae</taxon>
        <taxon>Oryzinae</taxon>
        <taxon>Oryza</taxon>
        <taxon>Oryza meyeriana</taxon>
    </lineage>
</organism>
<sequence length="211" mass="23128">MAPVDANTAPPYTSIAVKRSANDGDGNPHAEQSKLAATSQEGLDGGEDALTAVISDEGKEAGAEDDHGGVSAPATHVVKKMKQSEGLPVDINKAVRDDGVARPYAGAGGGDVPPGLRRRLLEIKKRGVEIEERMLELERRRLRWAEACRKVDTELEKMRVENGRLRVENERLWMRLLKSREREPGVGKSKRKRGRDGAAEMEMEGERKLVA</sequence>
<feature type="compositionally biased region" description="Basic and acidic residues" evidence="1">
    <location>
        <begin position="56"/>
        <end position="68"/>
    </location>
</feature>
<name>A0A6G1DN51_9ORYZ</name>
<dbReference type="EMBL" id="SPHZ02000006">
    <property type="protein sequence ID" value="KAF0913879.1"/>
    <property type="molecule type" value="Genomic_DNA"/>
</dbReference>
<protein>
    <submittedName>
        <fullName evidence="2">Uncharacterized protein</fullName>
    </submittedName>
</protein>
<feature type="compositionally biased region" description="Basic and acidic residues" evidence="1">
    <location>
        <begin position="20"/>
        <end position="32"/>
    </location>
</feature>
<keyword evidence="3" id="KW-1185">Reference proteome</keyword>
<comment type="caution">
    <text evidence="2">The sequence shown here is derived from an EMBL/GenBank/DDBJ whole genome shotgun (WGS) entry which is preliminary data.</text>
</comment>
<feature type="region of interest" description="Disordered" evidence="1">
    <location>
        <begin position="1"/>
        <end position="72"/>
    </location>
</feature>